<feature type="region of interest" description="Disordered" evidence="1">
    <location>
        <begin position="37"/>
        <end position="56"/>
    </location>
</feature>
<reference evidence="3" key="1">
    <citation type="journal article" date="2015" name="J. Biotechnol.">
        <title>Complete genome sequence of the actinobacterium Streptomyces glaucescens GLA.O (DSM 40922) consisting of a linear chromosome and one linear plasmid.</title>
        <authorList>
            <person name="Ortseifen V."/>
            <person name="Winkler A."/>
            <person name="Albersmeier A."/>
            <person name="Wendler S."/>
            <person name="Puhler A."/>
            <person name="Kalinowski J."/>
            <person name="Ruckert C."/>
        </authorList>
    </citation>
    <scope>NUCLEOTIDE SEQUENCE [LARGE SCALE GENOMIC DNA]</scope>
    <source>
        <strain evidence="3">DSM 40922 / GLA O</strain>
    </source>
</reference>
<feature type="compositionally biased region" description="Low complexity" evidence="1">
    <location>
        <begin position="37"/>
        <end position="48"/>
    </location>
</feature>
<dbReference type="Proteomes" id="UP000029482">
    <property type="component" value="Chromosome"/>
</dbReference>
<evidence type="ECO:0000313" key="2">
    <source>
        <dbReference type="EMBL" id="AIR99523.1"/>
    </source>
</evidence>
<dbReference type="HOGENOM" id="CLU_3012320_0_0_11"/>
<keyword evidence="3" id="KW-1185">Reference proteome</keyword>
<dbReference type="EMBL" id="CP009438">
    <property type="protein sequence ID" value="AIR99523.1"/>
    <property type="molecule type" value="Genomic_DNA"/>
</dbReference>
<evidence type="ECO:0000256" key="1">
    <source>
        <dbReference type="SAM" id="MobiDB-lite"/>
    </source>
</evidence>
<sequence length="56" mass="6203">MAKAYELLLRCARHLVRRRRRDPLDALVETARRLDYGAGSPAAAAEPPGRADGERS</sequence>
<dbReference type="KEGG" id="sgu:SGLAU_17800"/>
<protein>
    <submittedName>
        <fullName evidence="2">Uncharacterized protein</fullName>
    </submittedName>
</protein>
<dbReference type="AlphaFoldDB" id="A0A089X8J3"/>
<organism evidence="2 3">
    <name type="scientific">Streptomyces glaucescens</name>
    <dbReference type="NCBI Taxonomy" id="1907"/>
    <lineage>
        <taxon>Bacteria</taxon>
        <taxon>Bacillati</taxon>
        <taxon>Actinomycetota</taxon>
        <taxon>Actinomycetes</taxon>
        <taxon>Kitasatosporales</taxon>
        <taxon>Streptomycetaceae</taxon>
        <taxon>Streptomyces</taxon>
    </lineage>
</organism>
<proteinExistence type="predicted"/>
<name>A0A089X8J3_STRGA</name>
<gene>
    <name evidence="2" type="ORF">SGLAU_17800</name>
</gene>
<evidence type="ECO:0000313" key="3">
    <source>
        <dbReference type="Proteomes" id="UP000029482"/>
    </source>
</evidence>
<dbReference type="RefSeq" id="WP_159072786.1">
    <property type="nucleotide sequence ID" value="NZ_CP009438.1"/>
</dbReference>
<accession>A0A089X8J3</accession>